<sequence length="104" mass="11183">MNPELSCMDATGKAAEFGQLKDGYMFDTSTGMSRMLLSSPTCPVLEVLGKKLSFEIAVGLNGRVWVNAPAASTVILVSNAIMRSESLSGIKQRAMVENLLERLS</sequence>
<dbReference type="SUPFAM" id="SSF54791">
    <property type="entry name" value="Eukaryotic type KH-domain (KH-domain type I)"/>
    <property type="match status" value="1"/>
</dbReference>
<dbReference type="PANTHER" id="PTHR21321:SF1">
    <property type="entry name" value="EXOSOME COMPLEX COMPONENT RRP40"/>
    <property type="match status" value="1"/>
</dbReference>
<name>C0PLE1_MAIZE</name>
<dbReference type="FunFam" id="3.30.1370.10:FF:000038">
    <property type="entry name" value="exosome complex component RRP40"/>
    <property type="match status" value="1"/>
</dbReference>
<dbReference type="InterPro" id="IPR036612">
    <property type="entry name" value="KH_dom_type_1_sf"/>
</dbReference>
<dbReference type="AlphaFoldDB" id="C0PLE1"/>
<dbReference type="GO" id="GO:0003723">
    <property type="term" value="F:RNA binding"/>
    <property type="evidence" value="ECO:0007669"/>
    <property type="project" value="InterPro"/>
</dbReference>
<organism evidence="3">
    <name type="scientific">Zea mays</name>
    <name type="common">Maize</name>
    <dbReference type="NCBI Taxonomy" id="4577"/>
    <lineage>
        <taxon>Eukaryota</taxon>
        <taxon>Viridiplantae</taxon>
        <taxon>Streptophyta</taxon>
        <taxon>Embryophyta</taxon>
        <taxon>Tracheophyta</taxon>
        <taxon>Spermatophyta</taxon>
        <taxon>Magnoliopsida</taxon>
        <taxon>Liliopsida</taxon>
        <taxon>Poales</taxon>
        <taxon>Poaceae</taxon>
        <taxon>PACMAD clade</taxon>
        <taxon>Panicoideae</taxon>
        <taxon>Andropogonodae</taxon>
        <taxon>Andropogoneae</taxon>
        <taxon>Tripsacinae</taxon>
        <taxon>Zea</taxon>
    </lineage>
</organism>
<feature type="domain" description="K Homology" evidence="2">
    <location>
        <begin position="23"/>
        <end position="70"/>
    </location>
</feature>
<dbReference type="ExpressionAtlas" id="C0PLE1">
    <property type="expression patterns" value="baseline and differential"/>
</dbReference>
<accession>C0PLE1</accession>
<evidence type="ECO:0000256" key="1">
    <source>
        <dbReference type="ARBA" id="ARBA00004123"/>
    </source>
</evidence>
<evidence type="ECO:0000259" key="2">
    <source>
        <dbReference type="Pfam" id="PF15985"/>
    </source>
</evidence>
<dbReference type="GO" id="GO:0005634">
    <property type="term" value="C:nucleus"/>
    <property type="evidence" value="ECO:0007669"/>
    <property type="project" value="UniProtKB-SubCell"/>
</dbReference>
<dbReference type="InterPro" id="IPR004088">
    <property type="entry name" value="KH_dom_type_1"/>
</dbReference>
<dbReference type="EMBL" id="BT069110">
    <property type="protein sequence ID" value="ACN36007.1"/>
    <property type="molecule type" value="mRNA"/>
</dbReference>
<dbReference type="Gene3D" id="3.30.1370.10">
    <property type="entry name" value="K Homology domain, type 1"/>
    <property type="match status" value="1"/>
</dbReference>
<comment type="subcellular location">
    <subcellularLocation>
        <location evidence="1">Nucleus</location>
    </subcellularLocation>
</comment>
<evidence type="ECO:0000313" key="3">
    <source>
        <dbReference type="EMBL" id="ACN36007.1"/>
    </source>
</evidence>
<dbReference type="CDD" id="cd22526">
    <property type="entry name" value="KH-I_Rrp40"/>
    <property type="match status" value="1"/>
</dbReference>
<protein>
    <recommendedName>
        <fullName evidence="2">K Homology domain-containing protein</fullName>
    </recommendedName>
</protein>
<dbReference type="InterPro" id="IPR026699">
    <property type="entry name" value="Exosome_RNA_bind1/RRP40/RRP4"/>
</dbReference>
<dbReference type="Pfam" id="PF15985">
    <property type="entry name" value="KH_6"/>
    <property type="match status" value="1"/>
</dbReference>
<dbReference type="GO" id="GO:0000178">
    <property type="term" value="C:exosome (RNase complex)"/>
    <property type="evidence" value="ECO:0007669"/>
    <property type="project" value="InterPro"/>
</dbReference>
<dbReference type="PANTHER" id="PTHR21321">
    <property type="entry name" value="PNAS-3 RELATED"/>
    <property type="match status" value="1"/>
</dbReference>
<reference evidence="3" key="1">
    <citation type="journal article" date="2009" name="PLoS Genet.">
        <title>Sequencing, mapping, and analysis of 27,455 maize full-length cDNAs.</title>
        <authorList>
            <person name="Soderlund C."/>
            <person name="Descour A."/>
            <person name="Kudrna D."/>
            <person name="Bomhoff M."/>
            <person name="Boyd L."/>
            <person name="Currie J."/>
            <person name="Angelova A."/>
            <person name="Collura K."/>
            <person name="Wissotski M."/>
            <person name="Ashley E."/>
            <person name="Morrow D."/>
            <person name="Fernandes J."/>
            <person name="Walbot V."/>
            <person name="Yu Y."/>
        </authorList>
    </citation>
    <scope>NUCLEOTIDE SEQUENCE</scope>
    <source>
        <strain evidence="3">B73</strain>
    </source>
</reference>
<dbReference type="InterPro" id="IPR049469">
    <property type="entry name" value="RRP40_KH-I"/>
</dbReference>
<proteinExistence type="evidence at transcript level"/>